<name>A0A915U006_9BACT</name>
<dbReference type="KEGG" id="ddu:GF1_02980"/>
<accession>A0A915U006</accession>
<dbReference type="AlphaFoldDB" id="A0A915U006"/>
<dbReference type="EMBL" id="AP024233">
    <property type="protein sequence ID" value="BCO07922.1"/>
    <property type="molecule type" value="Genomic_DNA"/>
</dbReference>
<evidence type="ECO:0000313" key="2">
    <source>
        <dbReference type="Proteomes" id="UP001063350"/>
    </source>
</evidence>
<dbReference type="RefSeq" id="WP_267927857.1">
    <property type="nucleotide sequence ID" value="NZ_AP024233.1"/>
</dbReference>
<sequence>MKNTIYPGNSKKNRQAWFFVDVFVETVDVKPSSQLFLYWFSENETFRVLPLTLTGSDFSDYLANCARGGQFSVSTTKGIRVLGELLIFIDILRSENKTISKDNYGCI</sequence>
<protein>
    <submittedName>
        <fullName evidence="1">Uncharacterized protein</fullName>
    </submittedName>
</protein>
<organism evidence="1 2">
    <name type="scientific">Desulfolithobacter dissulfuricans</name>
    <dbReference type="NCBI Taxonomy" id="2795293"/>
    <lineage>
        <taxon>Bacteria</taxon>
        <taxon>Pseudomonadati</taxon>
        <taxon>Thermodesulfobacteriota</taxon>
        <taxon>Desulfobulbia</taxon>
        <taxon>Desulfobulbales</taxon>
        <taxon>Desulfobulbaceae</taxon>
        <taxon>Desulfolithobacter</taxon>
    </lineage>
</organism>
<evidence type="ECO:0000313" key="1">
    <source>
        <dbReference type="EMBL" id="BCO07922.1"/>
    </source>
</evidence>
<keyword evidence="2" id="KW-1185">Reference proteome</keyword>
<dbReference type="Proteomes" id="UP001063350">
    <property type="component" value="Chromosome"/>
</dbReference>
<reference evidence="1" key="1">
    <citation type="submission" date="2020-12" db="EMBL/GenBank/DDBJ databases">
        <title>Desulfobium dissulfuricans gen. nov., sp. nov., a novel mesophilic, sulfate-reducing bacterium isolated from a deep-sea hydrothermal vent.</title>
        <authorList>
            <person name="Hashimoto Y."/>
            <person name="Tame A."/>
            <person name="Sawayama S."/>
            <person name="Miyazaki J."/>
            <person name="Takai K."/>
            <person name="Nakagawa S."/>
        </authorList>
    </citation>
    <scope>NUCLEOTIDE SEQUENCE</scope>
    <source>
        <strain evidence="1">GF1</strain>
    </source>
</reference>
<proteinExistence type="predicted"/>
<gene>
    <name evidence="1" type="ORF">GF1_02980</name>
</gene>